<dbReference type="Gene3D" id="1.10.1380.10">
    <property type="entry name" value="Neutral endopeptidase , domain2"/>
    <property type="match status" value="1"/>
</dbReference>
<feature type="compositionally biased region" description="Polar residues" evidence="8">
    <location>
        <begin position="26"/>
        <end position="50"/>
    </location>
</feature>
<gene>
    <name evidence="12" type="ORF">V5799_008504</name>
</gene>
<comment type="similarity">
    <text evidence="2">Belongs to the peptidase M13 family.</text>
</comment>
<dbReference type="InterPro" id="IPR000718">
    <property type="entry name" value="Peptidase_M13"/>
</dbReference>
<dbReference type="InterPro" id="IPR018497">
    <property type="entry name" value="Peptidase_M13_C"/>
</dbReference>
<evidence type="ECO:0000256" key="2">
    <source>
        <dbReference type="ARBA" id="ARBA00007357"/>
    </source>
</evidence>
<dbReference type="GO" id="GO:0046872">
    <property type="term" value="F:metal ion binding"/>
    <property type="evidence" value="ECO:0007669"/>
    <property type="project" value="UniProtKB-KW"/>
</dbReference>
<proteinExistence type="inferred from homology"/>
<accession>A0AAQ4FEJ5</accession>
<dbReference type="Pfam" id="PF05649">
    <property type="entry name" value="Peptidase_M13_N"/>
    <property type="match status" value="1"/>
</dbReference>
<organism evidence="12 13">
    <name type="scientific">Amblyomma americanum</name>
    <name type="common">Lone star tick</name>
    <dbReference type="NCBI Taxonomy" id="6943"/>
    <lineage>
        <taxon>Eukaryota</taxon>
        <taxon>Metazoa</taxon>
        <taxon>Ecdysozoa</taxon>
        <taxon>Arthropoda</taxon>
        <taxon>Chelicerata</taxon>
        <taxon>Arachnida</taxon>
        <taxon>Acari</taxon>
        <taxon>Parasitiformes</taxon>
        <taxon>Ixodida</taxon>
        <taxon>Ixodoidea</taxon>
        <taxon>Ixodidae</taxon>
        <taxon>Amblyomminae</taxon>
        <taxon>Amblyomma</taxon>
    </lineage>
</organism>
<dbReference type="PANTHER" id="PTHR11733:SF241">
    <property type="entry name" value="GH26575P-RELATED"/>
    <property type="match status" value="1"/>
</dbReference>
<keyword evidence="9" id="KW-0472">Membrane</keyword>
<dbReference type="Gene3D" id="3.40.390.10">
    <property type="entry name" value="Collagenase (Catalytic Domain)"/>
    <property type="match status" value="1"/>
</dbReference>
<feature type="region of interest" description="Disordered" evidence="8">
    <location>
        <begin position="1"/>
        <end position="50"/>
    </location>
</feature>
<evidence type="ECO:0000256" key="6">
    <source>
        <dbReference type="ARBA" id="ARBA00022833"/>
    </source>
</evidence>
<dbReference type="EMBL" id="JARKHS020003903">
    <property type="protein sequence ID" value="KAK8785131.1"/>
    <property type="molecule type" value="Genomic_DNA"/>
</dbReference>
<keyword evidence="6" id="KW-0862">Zinc</keyword>
<keyword evidence="4" id="KW-0479">Metal-binding</keyword>
<dbReference type="InterPro" id="IPR024079">
    <property type="entry name" value="MetalloPept_cat_dom_sf"/>
</dbReference>
<keyword evidence="9" id="KW-0812">Transmembrane</keyword>
<evidence type="ECO:0000256" key="9">
    <source>
        <dbReference type="SAM" id="Phobius"/>
    </source>
</evidence>
<dbReference type="PANTHER" id="PTHR11733">
    <property type="entry name" value="ZINC METALLOPROTEASE FAMILY M13 NEPRILYSIN-RELATED"/>
    <property type="match status" value="1"/>
</dbReference>
<dbReference type="InterPro" id="IPR042089">
    <property type="entry name" value="Peptidase_M13_dom_2"/>
</dbReference>
<protein>
    <recommendedName>
        <fullName evidence="14">M13 family peptidase</fullName>
    </recommendedName>
</protein>
<feature type="domain" description="Peptidase M13 C-terminal" evidence="10">
    <location>
        <begin position="681"/>
        <end position="815"/>
    </location>
</feature>
<evidence type="ECO:0000256" key="4">
    <source>
        <dbReference type="ARBA" id="ARBA00022723"/>
    </source>
</evidence>
<dbReference type="Pfam" id="PF01431">
    <property type="entry name" value="Peptidase_M13"/>
    <property type="match status" value="1"/>
</dbReference>
<feature type="domain" description="Peptidase M13 N-terminal" evidence="11">
    <location>
        <begin position="162"/>
        <end position="441"/>
    </location>
</feature>
<sequence length="819" mass="92341">MADSVGNALPRRELQQRQTIPEPATESATESIAESGSEHTSSPPPEQNNVQPRRSIWAALLWMLTVATTGLLLVSVVVTAFVTTTLLVPNIDVHSTFGQPPPVGLGDVAAMPPANVEVPPSDESSSKRLMNVASHETKICDSTECVEQARLLLQQIDSSRDPCDDFYSYVCGNWALSEHLAPGAERMSVDTAMVADYAEFLAAGLRDNATRGFPQLRFLLEHCMDPEPVLFDNLLAMFLDATHLRPWMVRAPSSQSRRQPSAAEVSRKYGIAFRQLGVDALFRPSVVKGTSGENKRFVGLDEPSTVLLRSPLEKDEYELVRTGFEPLLAFFQNQTDTDVLRFEERLSRLLLRPHLDAGWLSNGSTLKVRDLPTLRNFEWASFLQSVFGKGLRPITARTYIKLGSPEHILRLTRDDELLRSSRDLLGYLLFRITMALSPLLGGLKYRDQVASVSCARHPHFAQALPQAHYCLCLLNRFEPNLPLHAARNMSRTRLPGRGGSDDFLEDMVSALRLVLIEHVLVRLTRFNSELKAHLLDRLNSISWEALSPRALQNVSSRIAYLDGIYLSNARTSTAQFFYTWIRKSLEKRLLTRMSSHTAYPGWTGGFLTAEGHMEPPFERVEIPLPVFDLLVKDDPALRPLQMARAAPRIYRAVFRAIYHWVFNFEFSANTGAEGRSRSLAQSMQDLRHCLEEQYGSLSWPEKDAPLNASRTSWSDLWDVLSLRPTLDAFMLYANRVSADYRLTLLERWNASQLFFVFYAANFCEKSHPRFLRETAAQGPRSPAWYRVNGPLRNAPEFAEAFGCTRGSFMNPLQKCILYS</sequence>
<evidence type="ECO:0000256" key="7">
    <source>
        <dbReference type="ARBA" id="ARBA00023049"/>
    </source>
</evidence>
<evidence type="ECO:0000256" key="5">
    <source>
        <dbReference type="ARBA" id="ARBA00022801"/>
    </source>
</evidence>
<evidence type="ECO:0000256" key="3">
    <source>
        <dbReference type="ARBA" id="ARBA00022670"/>
    </source>
</evidence>
<dbReference type="PROSITE" id="PS51885">
    <property type="entry name" value="NEPRILYSIN"/>
    <property type="match status" value="1"/>
</dbReference>
<keyword evidence="5" id="KW-0378">Hydrolase</keyword>
<dbReference type="AlphaFoldDB" id="A0AAQ4FEJ5"/>
<evidence type="ECO:0000259" key="11">
    <source>
        <dbReference type="Pfam" id="PF05649"/>
    </source>
</evidence>
<comment type="cofactor">
    <cofactor evidence="1">
        <name>Zn(2+)</name>
        <dbReference type="ChEBI" id="CHEBI:29105"/>
    </cofactor>
</comment>
<dbReference type="GO" id="GO:0004222">
    <property type="term" value="F:metalloendopeptidase activity"/>
    <property type="evidence" value="ECO:0007669"/>
    <property type="project" value="InterPro"/>
</dbReference>
<dbReference type="GO" id="GO:0005886">
    <property type="term" value="C:plasma membrane"/>
    <property type="evidence" value="ECO:0007669"/>
    <property type="project" value="TreeGrafter"/>
</dbReference>
<evidence type="ECO:0000313" key="12">
    <source>
        <dbReference type="EMBL" id="KAK8785131.1"/>
    </source>
</evidence>
<comment type="caution">
    <text evidence="12">The sequence shown here is derived from an EMBL/GenBank/DDBJ whole genome shotgun (WGS) entry which is preliminary data.</text>
</comment>
<dbReference type="Proteomes" id="UP001321473">
    <property type="component" value="Unassembled WGS sequence"/>
</dbReference>
<keyword evidence="7" id="KW-0482">Metalloprotease</keyword>
<dbReference type="InterPro" id="IPR008753">
    <property type="entry name" value="Peptidase_M13_N"/>
</dbReference>
<name>A0AAQ4FEJ5_AMBAM</name>
<evidence type="ECO:0000256" key="1">
    <source>
        <dbReference type="ARBA" id="ARBA00001947"/>
    </source>
</evidence>
<dbReference type="GO" id="GO:0016485">
    <property type="term" value="P:protein processing"/>
    <property type="evidence" value="ECO:0007669"/>
    <property type="project" value="TreeGrafter"/>
</dbReference>
<feature type="transmembrane region" description="Helical" evidence="9">
    <location>
        <begin position="56"/>
        <end position="82"/>
    </location>
</feature>
<evidence type="ECO:0000259" key="10">
    <source>
        <dbReference type="Pfam" id="PF01431"/>
    </source>
</evidence>
<keyword evidence="3" id="KW-0645">Protease</keyword>
<dbReference type="SUPFAM" id="SSF55486">
    <property type="entry name" value="Metalloproteases ('zincins'), catalytic domain"/>
    <property type="match status" value="1"/>
</dbReference>
<keyword evidence="13" id="KW-1185">Reference proteome</keyword>
<reference evidence="12 13" key="1">
    <citation type="journal article" date="2023" name="Arcadia Sci">
        <title>De novo assembly of a long-read Amblyomma americanum tick genome.</title>
        <authorList>
            <person name="Chou S."/>
            <person name="Poskanzer K.E."/>
            <person name="Rollins M."/>
            <person name="Thuy-Boun P.S."/>
        </authorList>
    </citation>
    <scope>NUCLEOTIDE SEQUENCE [LARGE SCALE GENOMIC DNA]</scope>
    <source>
        <strain evidence="12">F_SG_1</strain>
        <tissue evidence="12">Salivary glands</tissue>
    </source>
</reference>
<evidence type="ECO:0000313" key="13">
    <source>
        <dbReference type="Proteomes" id="UP001321473"/>
    </source>
</evidence>
<evidence type="ECO:0000256" key="8">
    <source>
        <dbReference type="SAM" id="MobiDB-lite"/>
    </source>
</evidence>
<evidence type="ECO:0008006" key="14">
    <source>
        <dbReference type="Google" id="ProtNLM"/>
    </source>
</evidence>
<keyword evidence="9" id="KW-1133">Transmembrane helix</keyword>